<reference evidence="12" key="2">
    <citation type="submission" date="2021-09" db="EMBL/GenBank/DDBJ databases">
        <authorList>
            <person name="Jia N."/>
            <person name="Wang J."/>
            <person name="Shi W."/>
            <person name="Du L."/>
            <person name="Sun Y."/>
            <person name="Zhan W."/>
            <person name="Jiang J."/>
            <person name="Wang Q."/>
            <person name="Zhang B."/>
            <person name="Ji P."/>
            <person name="Sakyi L.B."/>
            <person name="Cui X."/>
            <person name="Yuan T."/>
            <person name="Jiang B."/>
            <person name="Yang W."/>
            <person name="Lam T.T.-Y."/>
            <person name="Chang Q."/>
            <person name="Ding S."/>
            <person name="Wang X."/>
            <person name="Zhu J."/>
            <person name="Ruan X."/>
            <person name="Zhao L."/>
            <person name="Wei J."/>
            <person name="Que T."/>
            <person name="Du C."/>
            <person name="Cheng J."/>
            <person name="Dai P."/>
            <person name="Han X."/>
            <person name="Huang E."/>
            <person name="Gao Y."/>
            <person name="Liu J."/>
            <person name="Shao H."/>
            <person name="Ye R."/>
            <person name="Li L."/>
            <person name="Wei W."/>
            <person name="Wang X."/>
            <person name="Wang C."/>
            <person name="Huo Q."/>
            <person name="Li W."/>
            <person name="Guo W."/>
            <person name="Chen H."/>
            <person name="Chen S."/>
            <person name="Zhou L."/>
            <person name="Zhou L."/>
            <person name="Ni X."/>
            <person name="Tian J."/>
            <person name="Zhou Y."/>
            <person name="Sheng Y."/>
            <person name="Liu T."/>
            <person name="Pan Y."/>
            <person name="Xia L."/>
            <person name="Li J."/>
            <person name="Zhao F."/>
            <person name="Cao W."/>
        </authorList>
    </citation>
    <scope>NUCLEOTIDE SEQUENCE</scope>
    <source>
        <strain evidence="12">Rmic-2018</strain>
        <tissue evidence="12">Larvae</tissue>
    </source>
</reference>
<feature type="compositionally biased region" description="Polar residues" evidence="9">
    <location>
        <begin position="1001"/>
        <end position="1010"/>
    </location>
</feature>
<dbReference type="InterPro" id="IPR057366">
    <property type="entry name" value="TRPM-like"/>
</dbReference>
<evidence type="ECO:0000259" key="11">
    <source>
        <dbReference type="PROSITE" id="PS50158"/>
    </source>
</evidence>
<feature type="compositionally biased region" description="Polar residues" evidence="9">
    <location>
        <begin position="1050"/>
        <end position="1065"/>
    </location>
</feature>
<feature type="region of interest" description="Disordered" evidence="9">
    <location>
        <begin position="1050"/>
        <end position="1126"/>
    </location>
</feature>
<evidence type="ECO:0000256" key="8">
    <source>
        <dbReference type="PROSITE-ProRule" id="PRU00047"/>
    </source>
</evidence>
<evidence type="ECO:0000256" key="9">
    <source>
        <dbReference type="SAM" id="MobiDB-lite"/>
    </source>
</evidence>
<evidence type="ECO:0000313" key="12">
    <source>
        <dbReference type="EMBL" id="KAH8027348.1"/>
    </source>
</evidence>
<dbReference type="VEuPathDB" id="VectorBase:LOC119168401"/>
<keyword evidence="4 10" id="KW-1133">Transmembrane helix</keyword>
<dbReference type="InterPro" id="IPR050927">
    <property type="entry name" value="TRPM"/>
</dbReference>
<keyword evidence="8" id="KW-0862">Zinc</keyword>
<feature type="compositionally biased region" description="Low complexity" evidence="9">
    <location>
        <begin position="1115"/>
        <end position="1126"/>
    </location>
</feature>
<dbReference type="Pfam" id="PF25508">
    <property type="entry name" value="TRPM2"/>
    <property type="match status" value="1"/>
</dbReference>
<keyword evidence="13" id="KW-1185">Reference proteome</keyword>
<evidence type="ECO:0000256" key="3">
    <source>
        <dbReference type="ARBA" id="ARBA00022692"/>
    </source>
</evidence>
<evidence type="ECO:0000256" key="10">
    <source>
        <dbReference type="SAM" id="Phobius"/>
    </source>
</evidence>
<proteinExistence type="predicted"/>
<evidence type="ECO:0000256" key="2">
    <source>
        <dbReference type="ARBA" id="ARBA00022448"/>
    </source>
</evidence>
<dbReference type="InterPro" id="IPR001878">
    <property type="entry name" value="Znf_CCHC"/>
</dbReference>
<dbReference type="GO" id="GO:0005886">
    <property type="term" value="C:plasma membrane"/>
    <property type="evidence" value="ECO:0007669"/>
    <property type="project" value="TreeGrafter"/>
</dbReference>
<dbReference type="InterPro" id="IPR041491">
    <property type="entry name" value="TRPM_SLOG"/>
</dbReference>
<dbReference type="GO" id="GO:0030001">
    <property type="term" value="P:metal ion transport"/>
    <property type="evidence" value="ECO:0007669"/>
    <property type="project" value="TreeGrafter"/>
</dbReference>
<keyword evidence="2" id="KW-0813">Transport</keyword>
<feature type="compositionally biased region" description="Basic and acidic residues" evidence="9">
    <location>
        <begin position="1018"/>
        <end position="1031"/>
    </location>
</feature>
<gene>
    <name evidence="12" type="ORF">HPB51_004700</name>
</gene>
<evidence type="ECO:0000256" key="4">
    <source>
        <dbReference type="ARBA" id="ARBA00022989"/>
    </source>
</evidence>
<evidence type="ECO:0000313" key="13">
    <source>
        <dbReference type="Proteomes" id="UP000821866"/>
    </source>
</evidence>
<feature type="domain" description="CCHC-type" evidence="11">
    <location>
        <begin position="1034"/>
        <end position="1049"/>
    </location>
</feature>
<dbReference type="EMBL" id="JABSTU010000006">
    <property type="protein sequence ID" value="KAH8027348.1"/>
    <property type="molecule type" value="Genomic_DNA"/>
</dbReference>
<evidence type="ECO:0000256" key="5">
    <source>
        <dbReference type="ARBA" id="ARBA00023065"/>
    </source>
</evidence>
<dbReference type="AlphaFoldDB" id="A0A9J6DZB5"/>
<reference evidence="12" key="1">
    <citation type="journal article" date="2020" name="Cell">
        <title>Large-Scale Comparative Analyses of Tick Genomes Elucidate Their Genetic Diversity and Vector Capacities.</title>
        <authorList>
            <consortium name="Tick Genome and Microbiome Consortium (TIGMIC)"/>
            <person name="Jia N."/>
            <person name="Wang J."/>
            <person name="Shi W."/>
            <person name="Du L."/>
            <person name="Sun Y."/>
            <person name="Zhan W."/>
            <person name="Jiang J.F."/>
            <person name="Wang Q."/>
            <person name="Zhang B."/>
            <person name="Ji P."/>
            <person name="Bell-Sakyi L."/>
            <person name="Cui X.M."/>
            <person name="Yuan T.T."/>
            <person name="Jiang B.G."/>
            <person name="Yang W.F."/>
            <person name="Lam T.T."/>
            <person name="Chang Q.C."/>
            <person name="Ding S.J."/>
            <person name="Wang X.J."/>
            <person name="Zhu J.G."/>
            <person name="Ruan X.D."/>
            <person name="Zhao L."/>
            <person name="Wei J.T."/>
            <person name="Ye R.Z."/>
            <person name="Que T.C."/>
            <person name="Du C.H."/>
            <person name="Zhou Y.H."/>
            <person name="Cheng J.X."/>
            <person name="Dai P.F."/>
            <person name="Guo W.B."/>
            <person name="Han X.H."/>
            <person name="Huang E.J."/>
            <person name="Li L.F."/>
            <person name="Wei W."/>
            <person name="Gao Y.C."/>
            <person name="Liu J.Z."/>
            <person name="Shao H.Z."/>
            <person name="Wang X."/>
            <person name="Wang C.C."/>
            <person name="Yang T.C."/>
            <person name="Huo Q.B."/>
            <person name="Li W."/>
            <person name="Chen H.Y."/>
            <person name="Chen S.E."/>
            <person name="Zhou L.G."/>
            <person name="Ni X.B."/>
            <person name="Tian J.H."/>
            <person name="Sheng Y."/>
            <person name="Liu T."/>
            <person name="Pan Y.S."/>
            <person name="Xia L.Y."/>
            <person name="Li J."/>
            <person name="Zhao F."/>
            <person name="Cao W.C."/>
        </authorList>
    </citation>
    <scope>NUCLEOTIDE SEQUENCE</scope>
    <source>
        <strain evidence="12">Rmic-2018</strain>
    </source>
</reference>
<organism evidence="12 13">
    <name type="scientific">Rhipicephalus microplus</name>
    <name type="common">Cattle tick</name>
    <name type="synonym">Boophilus microplus</name>
    <dbReference type="NCBI Taxonomy" id="6941"/>
    <lineage>
        <taxon>Eukaryota</taxon>
        <taxon>Metazoa</taxon>
        <taxon>Ecdysozoa</taxon>
        <taxon>Arthropoda</taxon>
        <taxon>Chelicerata</taxon>
        <taxon>Arachnida</taxon>
        <taxon>Acari</taxon>
        <taxon>Parasitiformes</taxon>
        <taxon>Ixodida</taxon>
        <taxon>Ixodoidea</taxon>
        <taxon>Ixodidae</taxon>
        <taxon>Rhipicephalinae</taxon>
        <taxon>Rhipicephalus</taxon>
        <taxon>Boophilus</taxon>
    </lineage>
</organism>
<feature type="region of interest" description="Disordered" evidence="9">
    <location>
        <begin position="1"/>
        <end position="25"/>
    </location>
</feature>
<dbReference type="PANTHER" id="PTHR13800">
    <property type="entry name" value="TRANSIENT RECEPTOR POTENTIAL CATION CHANNEL, SUBFAMILY M, MEMBER 6"/>
    <property type="match status" value="1"/>
</dbReference>
<keyword evidence="3 10" id="KW-0812">Transmembrane</keyword>
<accession>A0A9J6DZB5</accession>
<keyword evidence="6 10" id="KW-0472">Membrane</keyword>
<dbReference type="GO" id="GO:0008270">
    <property type="term" value="F:zinc ion binding"/>
    <property type="evidence" value="ECO:0007669"/>
    <property type="project" value="UniProtKB-KW"/>
</dbReference>
<feature type="region of interest" description="Disordered" evidence="9">
    <location>
        <begin position="997"/>
        <end position="1031"/>
    </location>
</feature>
<evidence type="ECO:0000256" key="1">
    <source>
        <dbReference type="ARBA" id="ARBA00004141"/>
    </source>
</evidence>
<protein>
    <recommendedName>
        <fullName evidence="11">CCHC-type domain-containing protein</fullName>
    </recommendedName>
</protein>
<feature type="transmembrane region" description="Helical" evidence="10">
    <location>
        <begin position="599"/>
        <end position="624"/>
    </location>
</feature>
<dbReference type="Proteomes" id="UP000821866">
    <property type="component" value="Chromosome 4"/>
</dbReference>
<sequence length="1126" mass="128908">MMAAKSESSSTVPNHKGSVAEHTIQSATIDEPSSRYFCGKGEIHFWKNFMFEPDAANTTAMWILTNGVNTGIAKEIGSWVNEELVQRLILRCHPHPHTTDFEKRPPLCLVGVVREDLLTCADKFETTKDGTVYIENAGSRPEDNRFDLNPDHTHFIIVKDDTVNKSGLNYFILKLEQHLSMTPDEDSVIPPTMGPPPSTLYSAEIPVVALVCQGGTGCNKMVLEHLKKQLPVLVIQGSGGVADLLSLAFNEIDRRDNALSRNVFKDRIIECLRLACQTQEQMYFTVINIHHHRNNLKHLDDILLKVVFKSQVRHHHAHQMKKDLLLTLDWNCPHVAMSKVFSKDFAQQYQIDREEFEYALLRPKREEFLHIFLNRGFQVHKYLSPKRLRQLFSKIQHEEFFRSVCWEGALGHSMLYKISKNFIEGDLNWLIETTSGMRNFIDPDELLMNTAQGIYIQDAASAERKALVILSLWAVFSNRRKTAEVLWKNCDQPIHLALLVSMTYEKLTMYVNEGTIKHELLDTSKYFAGLATGVLDMCYLDSTCRAYDILSVQSMDWKYKTAVDIAAEAKNRKFLAHPCCQKWLTNQFLGRISIRDITWGFFSVPLWLKVILCAFTVLPMYIWVRIKSDPHQMDYGEEDECDKDFSSKNITEAVKYDRCDTGGTVGQEGILIRQNPPIYRMVYVMWNAPITKFWVYQIFYILFLGTLSVAVLWPSCGDPTLDTVCVVWTFLIAVETIDRTYRLHLTNANVPLLSKCIEVFLIMFFCVTYLCSRLLRIGLFEDPYNGKVLTCVGLLYFYYRQTLIYLPISPQLGPLLHIVKLMVCRDFANFMRMALLVIICGGIVVHVMLYPDYPITVELFRRIFHMAWFSLWLTPIDDLEDDAFNLIVCKGCSTVQDVILECQQFQEAKSRRIAYHFTRLPNTAATSTCADLHVPTLPNSHSSDITRIVRREIEAISPAPLRALAPSDPQPTISLIQTVVRQELANAGVHTVCSVHRPGAVSSSTPSHPQQYRRPAPRNRDPNAWRTPDDRPICFRCERVGHISRHCRSTWTSPYRANPNFSNPHSPAHLYDQEPPRREGSANYDPTTTTTAQYSRSPSPRRRFSRSPPPPRSPSPSSARRFSSEN</sequence>
<keyword evidence="7" id="KW-0407">Ion channel</keyword>
<feature type="transmembrane region" description="Helical" evidence="10">
    <location>
        <begin position="752"/>
        <end position="771"/>
    </location>
</feature>
<feature type="compositionally biased region" description="Polar residues" evidence="9">
    <location>
        <begin position="1084"/>
        <end position="1094"/>
    </location>
</feature>
<keyword evidence="5" id="KW-0406">Ion transport</keyword>
<comment type="subcellular location">
    <subcellularLocation>
        <location evidence="1">Membrane</location>
        <topology evidence="1">Multi-pass membrane protein</topology>
    </subcellularLocation>
</comment>
<dbReference type="Pfam" id="PF18139">
    <property type="entry name" value="LSDAT_euk"/>
    <property type="match status" value="1"/>
</dbReference>
<dbReference type="PANTHER" id="PTHR13800:SF1">
    <property type="entry name" value="TRANSIENT RECEPTOR POTENTIAL CATION CHANNEL TRPM"/>
    <property type="match status" value="1"/>
</dbReference>
<dbReference type="GO" id="GO:0003676">
    <property type="term" value="F:nucleic acid binding"/>
    <property type="evidence" value="ECO:0007669"/>
    <property type="project" value="InterPro"/>
</dbReference>
<dbReference type="SMART" id="SM00343">
    <property type="entry name" value="ZnF_C2HC"/>
    <property type="match status" value="1"/>
</dbReference>
<feature type="compositionally biased region" description="Polar residues" evidence="9">
    <location>
        <begin position="1"/>
        <end position="13"/>
    </location>
</feature>
<evidence type="ECO:0000256" key="7">
    <source>
        <dbReference type="ARBA" id="ARBA00023303"/>
    </source>
</evidence>
<keyword evidence="8" id="KW-0479">Metal-binding</keyword>
<dbReference type="PROSITE" id="PS50158">
    <property type="entry name" value="ZF_CCHC"/>
    <property type="match status" value="1"/>
</dbReference>
<evidence type="ECO:0000256" key="6">
    <source>
        <dbReference type="ARBA" id="ARBA00023136"/>
    </source>
</evidence>
<feature type="transmembrane region" description="Helical" evidence="10">
    <location>
        <begin position="693"/>
        <end position="713"/>
    </location>
</feature>
<feature type="compositionally biased region" description="Basic and acidic residues" evidence="9">
    <location>
        <begin position="1071"/>
        <end position="1080"/>
    </location>
</feature>
<dbReference type="GO" id="GO:0005261">
    <property type="term" value="F:monoatomic cation channel activity"/>
    <property type="evidence" value="ECO:0007669"/>
    <property type="project" value="TreeGrafter"/>
</dbReference>
<feature type="transmembrane region" description="Helical" evidence="10">
    <location>
        <begin position="830"/>
        <end position="850"/>
    </location>
</feature>
<name>A0A9J6DZB5_RHIMP</name>
<keyword evidence="8" id="KW-0863">Zinc-finger</keyword>
<comment type="caution">
    <text evidence="12">The sequence shown here is derived from an EMBL/GenBank/DDBJ whole genome shotgun (WGS) entry which is preliminary data.</text>
</comment>